<evidence type="ECO:0000256" key="5">
    <source>
        <dbReference type="ARBA" id="ARBA00022822"/>
    </source>
</evidence>
<dbReference type="PANTHER" id="PTHR43285:SF2">
    <property type="entry name" value="ANTHRANILATE PHOSPHORIBOSYLTRANSFERASE"/>
    <property type="match status" value="1"/>
</dbReference>
<comment type="function">
    <text evidence="9">Catalyzes the transfer of the phosphoribosyl group of 5-phosphorylribose-1-pyrophosphate (PRPP) to anthranilate to yield N-(5'-phosphoribosyl)-anthranilate (PRA).</text>
</comment>
<evidence type="ECO:0000256" key="7">
    <source>
        <dbReference type="ARBA" id="ARBA00052328"/>
    </source>
</evidence>
<evidence type="ECO:0000256" key="6">
    <source>
        <dbReference type="ARBA" id="ARBA00023141"/>
    </source>
</evidence>
<dbReference type="Gene3D" id="1.20.970.10">
    <property type="entry name" value="Transferase, Pyrimidine Nucleoside Phosphorylase, Chain C"/>
    <property type="match status" value="1"/>
</dbReference>
<dbReference type="SUPFAM" id="SSF52418">
    <property type="entry name" value="Nucleoside phosphorylase/phosphoribosyltransferase catalytic domain"/>
    <property type="match status" value="1"/>
</dbReference>
<evidence type="ECO:0000256" key="2">
    <source>
        <dbReference type="ARBA" id="ARBA00022605"/>
    </source>
</evidence>
<gene>
    <name evidence="9" type="primary">trpD</name>
    <name evidence="12" type="ORF">A3H61_02745</name>
</gene>
<dbReference type="Proteomes" id="UP000178315">
    <property type="component" value="Unassembled WGS sequence"/>
</dbReference>
<name>A0A1G2A8G6_9BACT</name>
<dbReference type="Pfam" id="PF02885">
    <property type="entry name" value="Glycos_trans_3N"/>
    <property type="match status" value="1"/>
</dbReference>
<comment type="subunit">
    <text evidence="9">Homodimer.</text>
</comment>
<dbReference type="InterPro" id="IPR036320">
    <property type="entry name" value="Glycosyl_Trfase_fam3_N_dom_sf"/>
</dbReference>
<feature type="binding site" evidence="9">
    <location>
        <position position="90"/>
    </location>
    <ligand>
        <name>Mg(2+)</name>
        <dbReference type="ChEBI" id="CHEBI:18420"/>
        <label>1</label>
    </ligand>
</feature>
<comment type="similarity">
    <text evidence="8">In the C-terminal section; belongs to the anthranilate phosphoribosyltransferase family.</text>
</comment>
<dbReference type="SUPFAM" id="SSF47648">
    <property type="entry name" value="Nucleoside phosphorylase/phosphoribosyltransferase N-terminal domain"/>
    <property type="match status" value="1"/>
</dbReference>
<evidence type="ECO:0000259" key="11">
    <source>
        <dbReference type="Pfam" id="PF02885"/>
    </source>
</evidence>
<keyword evidence="9" id="KW-0460">Magnesium</keyword>
<feature type="domain" description="Glycosyl transferase family 3 N-terminal" evidence="11">
    <location>
        <begin position="3"/>
        <end position="62"/>
    </location>
</feature>
<comment type="caution">
    <text evidence="12">The sequence shown here is derived from an EMBL/GenBank/DDBJ whole genome shotgun (WGS) entry which is preliminary data.</text>
</comment>
<comment type="catalytic activity">
    <reaction evidence="7 9">
        <text>N-(5-phospho-beta-D-ribosyl)anthranilate + diphosphate = 5-phospho-alpha-D-ribose 1-diphosphate + anthranilate</text>
        <dbReference type="Rhea" id="RHEA:11768"/>
        <dbReference type="ChEBI" id="CHEBI:16567"/>
        <dbReference type="ChEBI" id="CHEBI:18277"/>
        <dbReference type="ChEBI" id="CHEBI:33019"/>
        <dbReference type="ChEBI" id="CHEBI:58017"/>
        <dbReference type="EC" id="2.4.2.18"/>
    </reaction>
</comment>
<dbReference type="InterPro" id="IPR035902">
    <property type="entry name" value="Nuc_phospho_transferase"/>
</dbReference>
<dbReference type="HAMAP" id="MF_00211">
    <property type="entry name" value="TrpD"/>
    <property type="match status" value="1"/>
</dbReference>
<dbReference type="Pfam" id="PF00591">
    <property type="entry name" value="Glycos_transf_3"/>
    <property type="match status" value="1"/>
</dbReference>
<dbReference type="AlphaFoldDB" id="A0A1G2A8G6"/>
<dbReference type="InterPro" id="IPR005940">
    <property type="entry name" value="Anthranilate_Pribosyl_Tfrase"/>
</dbReference>
<keyword evidence="3 9" id="KW-0328">Glycosyltransferase</keyword>
<evidence type="ECO:0000256" key="1">
    <source>
        <dbReference type="ARBA" id="ARBA00004907"/>
    </source>
</evidence>
<feature type="domain" description="Glycosyl transferase family 3" evidence="10">
    <location>
        <begin position="71"/>
        <end position="322"/>
    </location>
</feature>
<comment type="cofactor">
    <cofactor evidence="9">
        <name>Mg(2+)</name>
        <dbReference type="ChEBI" id="CHEBI:18420"/>
    </cofactor>
    <text evidence="9">Binds 2 magnesium ions per monomer.</text>
</comment>
<protein>
    <recommendedName>
        <fullName evidence="9">Anthranilate phosphoribosyltransferase</fullName>
        <ecNumber evidence="9">2.4.2.18</ecNumber>
    </recommendedName>
</protein>
<dbReference type="InterPro" id="IPR000312">
    <property type="entry name" value="Glycosyl_Trfase_fam3"/>
</dbReference>
<evidence type="ECO:0000259" key="10">
    <source>
        <dbReference type="Pfam" id="PF00591"/>
    </source>
</evidence>
<evidence type="ECO:0000256" key="9">
    <source>
        <dbReference type="HAMAP-Rule" id="MF_00211"/>
    </source>
</evidence>
<keyword evidence="5 9" id="KW-0822">Tryptophan biosynthesis</keyword>
<feature type="binding site" evidence="9">
    <location>
        <position position="224"/>
    </location>
    <ligand>
        <name>Mg(2+)</name>
        <dbReference type="ChEBI" id="CHEBI:18420"/>
        <label>2</label>
    </ligand>
</feature>
<comment type="similarity">
    <text evidence="9">Belongs to the anthranilate phosphoribosyltransferase family.</text>
</comment>
<evidence type="ECO:0000256" key="4">
    <source>
        <dbReference type="ARBA" id="ARBA00022679"/>
    </source>
</evidence>
<dbReference type="InterPro" id="IPR017459">
    <property type="entry name" value="Glycosyl_Trfase_fam3_N_dom"/>
</dbReference>
<keyword evidence="6 9" id="KW-0057">Aromatic amino acid biosynthesis</keyword>
<dbReference type="PANTHER" id="PTHR43285">
    <property type="entry name" value="ANTHRANILATE PHOSPHORIBOSYLTRANSFERASE"/>
    <property type="match status" value="1"/>
</dbReference>
<feature type="binding site" evidence="9">
    <location>
        <position position="109"/>
    </location>
    <ligand>
        <name>anthranilate</name>
        <dbReference type="ChEBI" id="CHEBI:16567"/>
        <label>1</label>
    </ligand>
</feature>
<keyword evidence="4 9" id="KW-0808">Transferase</keyword>
<evidence type="ECO:0000313" key="12">
    <source>
        <dbReference type="EMBL" id="OGY73102.1"/>
    </source>
</evidence>
<dbReference type="EC" id="2.4.2.18" evidence="9"/>
<comment type="pathway">
    <text evidence="1 9">Amino-acid biosynthesis; L-tryptophan biosynthesis; L-tryptophan from chorismate: step 2/5.</text>
</comment>
<evidence type="ECO:0000313" key="13">
    <source>
        <dbReference type="Proteomes" id="UP000178315"/>
    </source>
</evidence>
<evidence type="ECO:0000256" key="8">
    <source>
        <dbReference type="ARBA" id="ARBA00061188"/>
    </source>
</evidence>
<comment type="caution">
    <text evidence="9">Lacks conserved residue(s) required for the propagation of feature annotation.</text>
</comment>
<proteinExistence type="inferred from homology"/>
<dbReference type="GO" id="GO:0000287">
    <property type="term" value="F:magnesium ion binding"/>
    <property type="evidence" value="ECO:0007669"/>
    <property type="project" value="UniProtKB-UniRule"/>
</dbReference>
<feature type="binding site" evidence="9">
    <location>
        <position position="118"/>
    </location>
    <ligand>
        <name>5-phospho-alpha-D-ribose 1-diphosphate</name>
        <dbReference type="ChEBI" id="CHEBI:58017"/>
    </ligand>
</feature>
<reference evidence="12 13" key="1">
    <citation type="journal article" date="2016" name="Nat. Commun.">
        <title>Thousands of microbial genomes shed light on interconnected biogeochemical processes in an aquifer system.</title>
        <authorList>
            <person name="Anantharaman K."/>
            <person name="Brown C.T."/>
            <person name="Hug L.A."/>
            <person name="Sharon I."/>
            <person name="Castelle C.J."/>
            <person name="Probst A.J."/>
            <person name="Thomas B.C."/>
            <person name="Singh A."/>
            <person name="Wilkins M.J."/>
            <person name="Karaoz U."/>
            <person name="Brodie E.L."/>
            <person name="Williams K.H."/>
            <person name="Hubbard S.S."/>
            <person name="Banfield J.F."/>
        </authorList>
    </citation>
    <scope>NUCLEOTIDE SEQUENCE [LARGE SCALE GENOMIC DNA]</scope>
</reference>
<feature type="binding site" evidence="9">
    <location>
        <position position="78"/>
    </location>
    <ligand>
        <name>anthranilate</name>
        <dbReference type="ChEBI" id="CHEBI:16567"/>
        <label>1</label>
    </ligand>
</feature>
<dbReference type="GO" id="GO:0005829">
    <property type="term" value="C:cytosol"/>
    <property type="evidence" value="ECO:0007669"/>
    <property type="project" value="TreeGrafter"/>
</dbReference>
<dbReference type="NCBIfam" id="TIGR01245">
    <property type="entry name" value="trpD"/>
    <property type="match status" value="1"/>
</dbReference>
<evidence type="ECO:0000256" key="3">
    <source>
        <dbReference type="ARBA" id="ARBA00022676"/>
    </source>
</evidence>
<feature type="binding site" evidence="9">
    <location>
        <begin position="81"/>
        <end position="82"/>
    </location>
    <ligand>
        <name>5-phospho-alpha-D-ribose 1-diphosphate</name>
        <dbReference type="ChEBI" id="CHEBI:58017"/>
    </ligand>
</feature>
<feature type="binding site" evidence="9">
    <location>
        <position position="78"/>
    </location>
    <ligand>
        <name>5-phospho-alpha-D-ribose 1-diphosphate</name>
        <dbReference type="ChEBI" id="CHEBI:58017"/>
    </ligand>
</feature>
<dbReference type="GO" id="GO:0004048">
    <property type="term" value="F:anthranilate phosphoribosyltransferase activity"/>
    <property type="evidence" value="ECO:0007669"/>
    <property type="project" value="UniProtKB-UniRule"/>
</dbReference>
<feature type="binding site" evidence="9">
    <location>
        <position position="164"/>
    </location>
    <ligand>
        <name>anthranilate</name>
        <dbReference type="ChEBI" id="CHEBI:16567"/>
        <label>2</label>
    </ligand>
</feature>
<keyword evidence="2 9" id="KW-0028">Amino-acid biosynthesis</keyword>
<dbReference type="FunFam" id="3.40.1030.10:FF:000002">
    <property type="entry name" value="Anthranilate phosphoribosyltransferase"/>
    <property type="match status" value="1"/>
</dbReference>
<keyword evidence="9" id="KW-0479">Metal-binding</keyword>
<feature type="binding site" evidence="9">
    <location>
        <begin position="88"/>
        <end position="91"/>
    </location>
    <ligand>
        <name>5-phospho-alpha-D-ribose 1-diphosphate</name>
        <dbReference type="ChEBI" id="CHEBI:58017"/>
    </ligand>
</feature>
<feature type="binding site" evidence="9">
    <location>
        <position position="224"/>
    </location>
    <ligand>
        <name>Mg(2+)</name>
        <dbReference type="ChEBI" id="CHEBI:18420"/>
        <label>1</label>
    </ligand>
</feature>
<dbReference type="GO" id="GO:0000162">
    <property type="term" value="P:L-tryptophan biosynthetic process"/>
    <property type="evidence" value="ECO:0007669"/>
    <property type="project" value="UniProtKB-UniRule"/>
</dbReference>
<feature type="binding site" evidence="9">
    <location>
        <begin position="106"/>
        <end position="114"/>
    </location>
    <ligand>
        <name>5-phospho-alpha-D-ribose 1-diphosphate</name>
        <dbReference type="ChEBI" id="CHEBI:58017"/>
    </ligand>
</feature>
<sequence>MSKFLKKLTARQNLTQKEATMLMRELVSEKLSDVSKSALLTALAMKGETIEEITGTAEAMRKLSVKIHVKNPLLDTCGTGGSGLQRLNVSTASAFILAACGVRVAKHGNRAASGRVGSFDVLESLGAKIELNPKQVAQTIKQTGLGFIFAPLYHPAMKNIMPVRKELGIKTIFNILGPLTNPAGARCQVLGVSEKRLGPMMISVLKKLGAVRALVVYGEDGLDEITITAPTKIWELKNKAIRFYSITPEQFGIKRAPFSKIKGDDATYNARAISGVFDGNIIDARRDIILLNAAAGLYVYGAVVSIKKGLALAREAVSSGKARSKLAEYIITSNAV</sequence>
<dbReference type="Gene3D" id="3.40.1030.10">
    <property type="entry name" value="Nucleoside phosphorylase/phosphoribosyltransferase catalytic domain"/>
    <property type="match status" value="1"/>
</dbReference>
<dbReference type="EMBL" id="MHJU01000017">
    <property type="protein sequence ID" value="OGY73102.1"/>
    <property type="molecule type" value="Genomic_DNA"/>
</dbReference>
<dbReference type="UniPathway" id="UPA00035">
    <property type="reaction ID" value="UER00041"/>
</dbReference>
<organism evidence="12 13">
    <name type="scientific">Candidatus Jacksonbacteria bacterium RIFCSPLOWO2_02_FULL_44_20</name>
    <dbReference type="NCBI Taxonomy" id="1798460"/>
    <lineage>
        <taxon>Bacteria</taxon>
        <taxon>Candidatus Jacksoniibacteriota</taxon>
    </lineage>
</organism>
<feature type="binding site" evidence="9">
    <location>
        <position position="223"/>
    </location>
    <ligand>
        <name>Mg(2+)</name>
        <dbReference type="ChEBI" id="CHEBI:18420"/>
        <label>2</label>
    </ligand>
</feature>
<accession>A0A1G2A8G6</accession>